<dbReference type="AlphaFoldDB" id="X6NAB2"/>
<evidence type="ECO:0000313" key="3">
    <source>
        <dbReference type="Proteomes" id="UP000023152"/>
    </source>
</evidence>
<proteinExistence type="predicted"/>
<accession>X6NAB2</accession>
<name>X6NAB2_RETFI</name>
<gene>
    <name evidence="2" type="ORF">RFI_13945</name>
</gene>
<reference evidence="2 3" key="1">
    <citation type="journal article" date="2013" name="Curr. Biol.">
        <title>The Genome of the Foraminiferan Reticulomyxa filosa.</title>
        <authorList>
            <person name="Glockner G."/>
            <person name="Hulsmann N."/>
            <person name="Schleicher M."/>
            <person name="Noegel A.A."/>
            <person name="Eichinger L."/>
            <person name="Gallinger C."/>
            <person name="Pawlowski J."/>
            <person name="Sierra R."/>
            <person name="Euteneuer U."/>
            <person name="Pillet L."/>
            <person name="Moustafa A."/>
            <person name="Platzer M."/>
            <person name="Groth M."/>
            <person name="Szafranski K."/>
            <person name="Schliwa M."/>
        </authorList>
    </citation>
    <scope>NUCLEOTIDE SEQUENCE [LARGE SCALE GENOMIC DNA]</scope>
</reference>
<protein>
    <submittedName>
        <fullName evidence="2">Uncharacterized protein</fullName>
    </submittedName>
</protein>
<keyword evidence="3" id="KW-1185">Reference proteome</keyword>
<evidence type="ECO:0000256" key="1">
    <source>
        <dbReference type="SAM" id="Phobius"/>
    </source>
</evidence>
<keyword evidence="1" id="KW-0472">Membrane</keyword>
<comment type="caution">
    <text evidence="2">The sequence shown here is derived from an EMBL/GenBank/DDBJ whole genome shotgun (WGS) entry which is preliminary data.</text>
</comment>
<keyword evidence="1" id="KW-0812">Transmembrane</keyword>
<keyword evidence="1" id="KW-1133">Transmembrane helix</keyword>
<evidence type="ECO:0000313" key="2">
    <source>
        <dbReference type="EMBL" id="ETO23235.1"/>
    </source>
</evidence>
<dbReference type="EMBL" id="ASPP01010091">
    <property type="protein sequence ID" value="ETO23235.1"/>
    <property type="molecule type" value="Genomic_DNA"/>
</dbReference>
<feature type="transmembrane region" description="Helical" evidence="1">
    <location>
        <begin position="242"/>
        <end position="262"/>
    </location>
</feature>
<organism evidence="2 3">
    <name type="scientific">Reticulomyxa filosa</name>
    <dbReference type="NCBI Taxonomy" id="46433"/>
    <lineage>
        <taxon>Eukaryota</taxon>
        <taxon>Sar</taxon>
        <taxon>Rhizaria</taxon>
        <taxon>Retaria</taxon>
        <taxon>Foraminifera</taxon>
        <taxon>Monothalamids</taxon>
        <taxon>Reticulomyxidae</taxon>
        <taxon>Reticulomyxa</taxon>
    </lineage>
</organism>
<dbReference type="Proteomes" id="UP000023152">
    <property type="component" value="Unassembled WGS sequence"/>
</dbReference>
<sequence length="348" mass="41196">MWHKYTSVVANNAMKTYPKIIFLMTTQVEINFHGRRGKTNKQKKSKHWNDERFISGAERSPKHKEIKRAASMFWCCWVLMVKISLHFVELRCDKFKRIYDMVSLTQYCEYLTHNSIQKAQEGQEEKKTESISVNEITWGDLIVVVIGAMERELSQAWTTQKGSIRTHVNVMYSDFQSIVARAESCGHHLESVIGNLIEFIQEVTRHKDKLIIVPNTILWILQMISKNPFYCKRIEQRYFDSLLYFFFFFFFGEICFLVCMALEILNEMIMAFIDESSAWGKVLHYQGTLHVISISHILSNLIKSISNEEIDHYLNSIIFPFFEKLFQLIRFVDFDNTIFHYIHTYIKI</sequence>